<dbReference type="InParanoid" id="K1X2D8"/>
<evidence type="ECO:0000313" key="3">
    <source>
        <dbReference type="Proteomes" id="UP000006753"/>
    </source>
</evidence>
<feature type="compositionally biased region" description="Basic and acidic residues" evidence="1">
    <location>
        <begin position="99"/>
        <end position="129"/>
    </location>
</feature>
<evidence type="ECO:0000256" key="1">
    <source>
        <dbReference type="SAM" id="MobiDB-lite"/>
    </source>
</evidence>
<dbReference type="Proteomes" id="UP000006753">
    <property type="component" value="Unassembled WGS sequence"/>
</dbReference>
<dbReference type="OrthoDB" id="10518068at2759"/>
<protein>
    <submittedName>
        <fullName evidence="2">Uncharacterized protein</fullName>
    </submittedName>
</protein>
<keyword evidence="3" id="KW-1185">Reference proteome</keyword>
<organism evidence="2 3">
    <name type="scientific">Marssonina brunnea f. sp. multigermtubi (strain MB_m1)</name>
    <name type="common">Marssonina leaf spot fungus</name>
    <dbReference type="NCBI Taxonomy" id="1072389"/>
    <lineage>
        <taxon>Eukaryota</taxon>
        <taxon>Fungi</taxon>
        <taxon>Dikarya</taxon>
        <taxon>Ascomycota</taxon>
        <taxon>Pezizomycotina</taxon>
        <taxon>Leotiomycetes</taxon>
        <taxon>Helotiales</taxon>
        <taxon>Drepanopezizaceae</taxon>
        <taxon>Drepanopeziza</taxon>
    </lineage>
</organism>
<dbReference type="EMBL" id="JH921431">
    <property type="protein sequence ID" value="EKD19401.1"/>
    <property type="molecule type" value="Genomic_DNA"/>
</dbReference>
<dbReference type="RefSeq" id="XP_007290527.1">
    <property type="nucleotide sequence ID" value="XM_007290465.1"/>
</dbReference>
<proteinExistence type="predicted"/>
<dbReference type="HOGENOM" id="CLU_1611122_0_0_1"/>
<name>K1X2D8_MARBU</name>
<dbReference type="AlphaFoldDB" id="K1X2D8"/>
<accession>K1X2D8</accession>
<dbReference type="GeneID" id="18758573"/>
<sequence>MGRFHYLETQAYDCGHEITVTRESNRFVAYTFTPQYIPCRECTRRLKIERSRKVAAAAAAAATFVKEEEEMKAGDAAAPLEAAGKEVESVRLDQTAGRPGEEVTEGREVQEGEGKRVEDVEGTRRVDEHKDEDEDGDWCLVEASDGRSEEDEGVWKGSGRRKWLF</sequence>
<dbReference type="KEGG" id="mbe:MBM_02638"/>
<reference evidence="2 3" key="1">
    <citation type="journal article" date="2012" name="BMC Genomics">
        <title>Sequencing the genome of Marssonina brunnea reveals fungus-poplar co-evolution.</title>
        <authorList>
            <person name="Zhu S."/>
            <person name="Cao Y.-Z."/>
            <person name="Jiang C."/>
            <person name="Tan B.-Y."/>
            <person name="Wang Z."/>
            <person name="Feng S."/>
            <person name="Zhang L."/>
            <person name="Su X.-H."/>
            <person name="Brejova B."/>
            <person name="Vinar T."/>
            <person name="Xu M."/>
            <person name="Wang M.-X."/>
            <person name="Zhang S.-G."/>
            <person name="Huang M.-R."/>
            <person name="Wu R."/>
            <person name="Zhou Y."/>
        </authorList>
    </citation>
    <scope>NUCLEOTIDE SEQUENCE [LARGE SCALE GENOMIC DNA]</scope>
    <source>
        <strain evidence="2 3">MB_m1</strain>
    </source>
</reference>
<gene>
    <name evidence="2" type="ORF">MBM_02638</name>
</gene>
<feature type="region of interest" description="Disordered" evidence="1">
    <location>
        <begin position="82"/>
        <end position="165"/>
    </location>
</feature>
<evidence type="ECO:0000313" key="2">
    <source>
        <dbReference type="EMBL" id="EKD19401.1"/>
    </source>
</evidence>